<proteinExistence type="predicted"/>
<accession>A0A2N5NCD0</accession>
<organism evidence="2 3">
    <name type="scientific">Paenibacillus pasadenensis</name>
    <dbReference type="NCBI Taxonomy" id="217090"/>
    <lineage>
        <taxon>Bacteria</taxon>
        <taxon>Bacillati</taxon>
        <taxon>Bacillota</taxon>
        <taxon>Bacilli</taxon>
        <taxon>Bacillales</taxon>
        <taxon>Paenibacillaceae</taxon>
        <taxon>Paenibacillus</taxon>
    </lineage>
</organism>
<sequence length="267" mass="28758">MNIAISKDGTRIAYEKTGRGPAVVLVTGAFSYRNFPDQVELARLLSDRYTVYYYDRRGRGDSGDAAVYAPQREVEDLEAVLAAAGEPARVWALSSGAMIALRAAGGGASIEKLALHEPPFVVGEQDRRPPADFVERTRRIAAAGDRAESVRYFMTEGLGAPAFIVKMMRMMPGVWKRLLAVAHTLPYDAELMSGYMDGKPLRAADWEAVKTETLVLAGTESPAGLRRGAEAIAAALPSAALCSAKGLGHTKKLQPERIAAELKAFFG</sequence>
<dbReference type="InterPro" id="IPR029058">
    <property type="entry name" value="AB_hydrolase_fold"/>
</dbReference>
<dbReference type="SUPFAM" id="SSF53474">
    <property type="entry name" value="alpha/beta-Hydrolases"/>
    <property type="match status" value="1"/>
</dbReference>
<dbReference type="InterPro" id="IPR000073">
    <property type="entry name" value="AB_hydrolase_1"/>
</dbReference>
<dbReference type="PANTHER" id="PTHR43433:SF5">
    <property type="entry name" value="AB HYDROLASE-1 DOMAIN-CONTAINING PROTEIN"/>
    <property type="match status" value="1"/>
</dbReference>
<protein>
    <submittedName>
        <fullName evidence="2">Putative hydrolase</fullName>
    </submittedName>
</protein>
<name>A0A2N5NCD0_9BACL</name>
<evidence type="ECO:0000259" key="1">
    <source>
        <dbReference type="Pfam" id="PF12697"/>
    </source>
</evidence>
<evidence type="ECO:0000313" key="3">
    <source>
        <dbReference type="Proteomes" id="UP000234789"/>
    </source>
</evidence>
<dbReference type="Pfam" id="PF12697">
    <property type="entry name" value="Abhydrolase_6"/>
    <property type="match status" value="1"/>
</dbReference>
<comment type="caution">
    <text evidence="2">The sequence shown here is derived from an EMBL/GenBank/DDBJ whole genome shotgun (WGS) entry which is preliminary data.</text>
</comment>
<feature type="domain" description="AB hydrolase-1" evidence="1">
    <location>
        <begin position="23"/>
        <end position="260"/>
    </location>
</feature>
<keyword evidence="3" id="KW-1185">Reference proteome</keyword>
<gene>
    <name evidence="2" type="ORF">B8V81_0115</name>
</gene>
<dbReference type="InterPro" id="IPR050471">
    <property type="entry name" value="AB_hydrolase"/>
</dbReference>
<dbReference type="PANTHER" id="PTHR43433">
    <property type="entry name" value="HYDROLASE, ALPHA/BETA FOLD FAMILY PROTEIN"/>
    <property type="match status" value="1"/>
</dbReference>
<dbReference type="AlphaFoldDB" id="A0A2N5NCD0"/>
<dbReference type="GO" id="GO:0016787">
    <property type="term" value="F:hydrolase activity"/>
    <property type="evidence" value="ECO:0007669"/>
    <property type="project" value="UniProtKB-KW"/>
</dbReference>
<dbReference type="Proteomes" id="UP000234789">
    <property type="component" value="Unassembled WGS sequence"/>
</dbReference>
<evidence type="ECO:0000313" key="2">
    <source>
        <dbReference type="EMBL" id="PLT47983.1"/>
    </source>
</evidence>
<dbReference type="Gene3D" id="3.40.50.1820">
    <property type="entry name" value="alpha/beta hydrolase"/>
    <property type="match status" value="1"/>
</dbReference>
<dbReference type="EMBL" id="NFEZ01000001">
    <property type="protein sequence ID" value="PLT47983.1"/>
    <property type="molecule type" value="Genomic_DNA"/>
</dbReference>
<dbReference type="RefSeq" id="WP_101807680.1">
    <property type="nucleotide sequence ID" value="NZ_NFEZ01000001.1"/>
</dbReference>
<reference evidence="2 3" key="1">
    <citation type="submission" date="2017-05" db="EMBL/GenBank/DDBJ databases">
        <title>Functional genome analysis of Paenibacillus pasadenensis strain R16: insights on endophytic life style and antifungal activity.</title>
        <authorList>
            <person name="Passera A."/>
            <person name="Marcolungo L."/>
            <person name="Casati P."/>
            <person name="Brasca M."/>
            <person name="Quaglino F."/>
            <person name="Delledonne M."/>
        </authorList>
    </citation>
    <scope>NUCLEOTIDE SEQUENCE [LARGE SCALE GENOMIC DNA]</scope>
    <source>
        <strain evidence="2 3">R16</strain>
    </source>
</reference>
<keyword evidence="2" id="KW-0378">Hydrolase</keyword>